<dbReference type="HOGENOM" id="CLU_034120_1_0_1"/>
<evidence type="ECO:0000256" key="1">
    <source>
        <dbReference type="SAM" id="MobiDB-lite"/>
    </source>
</evidence>
<feature type="region of interest" description="Disordered" evidence="1">
    <location>
        <begin position="129"/>
        <end position="163"/>
    </location>
</feature>
<dbReference type="GO" id="GO:0019901">
    <property type="term" value="F:protein kinase binding"/>
    <property type="evidence" value="ECO:0007669"/>
    <property type="project" value="InterPro"/>
</dbReference>
<feature type="compositionally biased region" description="Basic and acidic residues" evidence="1">
    <location>
        <begin position="129"/>
        <end position="146"/>
    </location>
</feature>
<dbReference type="Gene3D" id="1.10.472.10">
    <property type="entry name" value="Cyclin-like"/>
    <property type="match status" value="1"/>
</dbReference>
<dbReference type="PANTHER" id="PTHR15615">
    <property type="match status" value="1"/>
</dbReference>
<accession>G8YEH3</accession>
<dbReference type="GO" id="GO:0005634">
    <property type="term" value="C:nucleus"/>
    <property type="evidence" value="ECO:0007669"/>
    <property type="project" value="TreeGrafter"/>
</dbReference>
<gene>
    <name evidence="2" type="primary">Piso0_002231</name>
    <name evidence="2" type="ORF">GNLVRS01_PISO0I05728g</name>
</gene>
<protein>
    <submittedName>
        <fullName evidence="2">Piso0_002231 protein</fullName>
    </submittedName>
</protein>
<dbReference type="STRING" id="559304.G8YEH3"/>
<dbReference type="Proteomes" id="UP000005222">
    <property type="component" value="Chromosome I"/>
</dbReference>
<dbReference type="InterPro" id="IPR036915">
    <property type="entry name" value="Cyclin-like_sf"/>
</dbReference>
<dbReference type="GO" id="GO:0016538">
    <property type="term" value="F:cyclin-dependent protein serine/threonine kinase regulator activity"/>
    <property type="evidence" value="ECO:0007669"/>
    <property type="project" value="TreeGrafter"/>
</dbReference>
<dbReference type="eggNOG" id="KOG1674">
    <property type="taxonomic scope" value="Eukaryota"/>
</dbReference>
<feature type="compositionally biased region" description="Polar residues" evidence="1">
    <location>
        <begin position="422"/>
        <end position="433"/>
    </location>
</feature>
<evidence type="ECO:0000313" key="3">
    <source>
        <dbReference type="Proteomes" id="UP000005222"/>
    </source>
</evidence>
<dbReference type="PANTHER" id="PTHR15615:SF117">
    <property type="entry name" value="PHO85 CYCLIN PHO80"/>
    <property type="match status" value="1"/>
</dbReference>
<dbReference type="GO" id="GO:0000307">
    <property type="term" value="C:cyclin-dependent protein kinase holoenzyme complex"/>
    <property type="evidence" value="ECO:0007669"/>
    <property type="project" value="TreeGrafter"/>
</dbReference>
<dbReference type="InParanoid" id="G8YEH3"/>
<dbReference type="CDD" id="cd20558">
    <property type="entry name" value="CYCLIN_ScPCL7-like"/>
    <property type="match status" value="1"/>
</dbReference>
<name>G8YEH3_PICSO</name>
<sequence>MSLVETASPAPSPHESEYRMHGISNLNFENKRNISSIWMKYRRTAKNGSIQDYPLDRLASDNFLGQYIKPKRVRSTTERLSLFLKEHEKTRETHDVIAKYLRYHESKSANSVVDNPQYDFQNDKNTELETSLKESAPDEKQREVSQGRRLIPSESSHHIQTTSDSHIVKTLPEEFKDCFIEDLISLLSRLLKSLIKLNDQKVPLSVLNPSEGTSNNSVLTRYHSRTPPSISTQNYLTRLTKFNSFTPATLLTTIYYIDLLSHHYHPFFTLNSWTVHRFLLVGTMLSQKSMEDFFYTNDHYAKVGGVALGELNCLELDFLTRVDWRCVPAKQMGDGKSSIKFAKDVLDLYYHQLVSLMGRNTSKGDEVHFILKSLCTNTGHKLSAEGGIGRDNGSVTDNINDFDDENDDDSMDDSDEHSVSSMNTANKECSPESNVPDMQRNNSTNSEINTILLDGKGYKCDYHLNDFSRKKRRYSNGVTNNILT</sequence>
<keyword evidence="3" id="KW-1185">Reference proteome</keyword>
<feature type="compositionally biased region" description="Acidic residues" evidence="1">
    <location>
        <begin position="400"/>
        <end position="415"/>
    </location>
</feature>
<organism evidence="2 3">
    <name type="scientific">Pichia sorbitophila (strain ATCC MYA-4447 / BCRC 22081 / CBS 7064 / NBRC 10061 / NRRL Y-12695)</name>
    <name type="common">Hybrid yeast</name>
    <dbReference type="NCBI Taxonomy" id="559304"/>
    <lineage>
        <taxon>Eukaryota</taxon>
        <taxon>Fungi</taxon>
        <taxon>Dikarya</taxon>
        <taxon>Ascomycota</taxon>
        <taxon>Saccharomycotina</taxon>
        <taxon>Pichiomycetes</taxon>
        <taxon>Debaryomycetaceae</taxon>
        <taxon>Millerozyma</taxon>
    </lineage>
</organism>
<dbReference type="OrthoDB" id="337735at2759"/>
<dbReference type="EMBL" id="FO082051">
    <property type="protein sequence ID" value="CCE81572.1"/>
    <property type="molecule type" value="Genomic_DNA"/>
</dbReference>
<feature type="region of interest" description="Disordered" evidence="1">
    <location>
        <begin position="386"/>
        <end position="443"/>
    </location>
</feature>
<dbReference type="Pfam" id="PF08613">
    <property type="entry name" value="Cyclin"/>
    <property type="match status" value="1"/>
</dbReference>
<reference evidence="2 3" key="1">
    <citation type="journal article" date="2012" name="G3 (Bethesda)">
        <title>Pichia sorbitophila, an interspecies yeast hybrid reveals early steps of genome resolution following polyploidization.</title>
        <authorList>
            <person name="Leh Louis V."/>
            <person name="Despons L."/>
            <person name="Friedrich A."/>
            <person name="Martin T."/>
            <person name="Durrens P."/>
            <person name="Casaregola S."/>
            <person name="Neuveglise C."/>
            <person name="Fairhead C."/>
            <person name="Marck C."/>
            <person name="Cruz J.A."/>
            <person name="Straub M.L."/>
            <person name="Kugler V."/>
            <person name="Sacerdot C."/>
            <person name="Uzunov Z."/>
            <person name="Thierry A."/>
            <person name="Weiss S."/>
            <person name="Bleykasten C."/>
            <person name="De Montigny J."/>
            <person name="Jacques N."/>
            <person name="Jung P."/>
            <person name="Lemaire M."/>
            <person name="Mallet S."/>
            <person name="Morel G."/>
            <person name="Richard G.F."/>
            <person name="Sarkar A."/>
            <person name="Savel G."/>
            <person name="Schacherer J."/>
            <person name="Seret M.L."/>
            <person name="Talla E."/>
            <person name="Samson G."/>
            <person name="Jubin C."/>
            <person name="Poulain J."/>
            <person name="Vacherie B."/>
            <person name="Barbe V."/>
            <person name="Pelletier E."/>
            <person name="Sherman D.J."/>
            <person name="Westhof E."/>
            <person name="Weissenbach J."/>
            <person name="Baret P.V."/>
            <person name="Wincker P."/>
            <person name="Gaillardin C."/>
            <person name="Dujon B."/>
            <person name="Souciet J.L."/>
        </authorList>
    </citation>
    <scope>NUCLEOTIDE SEQUENCE [LARGE SCALE GENOMIC DNA]</scope>
    <source>
        <strain evidence="3">ATCC MYA-4447 / BCRC 22081 / CBS 7064 / NBRC 10061 / NRRL Y-12695</strain>
    </source>
</reference>
<proteinExistence type="predicted"/>
<evidence type="ECO:0000313" key="2">
    <source>
        <dbReference type="EMBL" id="CCE81572.1"/>
    </source>
</evidence>
<dbReference type="SUPFAM" id="SSF47954">
    <property type="entry name" value="Cyclin-like"/>
    <property type="match status" value="1"/>
</dbReference>
<dbReference type="InterPro" id="IPR013922">
    <property type="entry name" value="Cyclin_PHO80-like"/>
</dbReference>
<dbReference type="AlphaFoldDB" id="G8YEH3"/>